<evidence type="ECO:0000313" key="11">
    <source>
        <dbReference type="EMBL" id="CAE0407106.1"/>
    </source>
</evidence>
<sequence length="451" mass="50000">MPTTGAVAGAVTVADVPPAVGLTSGLVQRRTARSFSFQASDDSNDNNNSGNGNPNSSQNASSASSPDVLTWQKVEPQLYQRKHKRIRRFYKAQNLLIDRLQTFYRSFPLSLASSEAVPLTDDEAVHANANAGDNEPTTNNNIHNHNQTQPTAVGMALYASFALNVLLLIVKIMASVLSGSMSVIASAADSLLDLVSGTVLVVTHRLMNKSDQFRYPQGKTRMEPVGVFAFAIIMLLSSLQIMIEAIRRLFDNPDIDMGPLTLTILGFTIISKAFMAWYCRRVADVYQSSAAEAYADDHRNDVLTNAVGVGAALAAYYVPSKLWFLDSTGAICIAIYIIVNWLQTGREQLHFLTGRGASPMLLQELTYIAAHHDERIKYVDTVRAYHFGVHYLVEVDIVLPEDMTLRESHDIGESLQHRLEQLEDVERAFVHNDYEWDHSPVVFQGTRIIRK</sequence>
<evidence type="ECO:0000256" key="7">
    <source>
        <dbReference type="SAM" id="MobiDB-lite"/>
    </source>
</evidence>
<keyword evidence="2" id="KW-0813">Transport</keyword>
<evidence type="ECO:0000256" key="8">
    <source>
        <dbReference type="SAM" id="Phobius"/>
    </source>
</evidence>
<feature type="transmembrane region" description="Helical" evidence="8">
    <location>
        <begin position="300"/>
        <end position="317"/>
    </location>
</feature>
<keyword evidence="3 8" id="KW-0812">Transmembrane</keyword>
<dbReference type="GO" id="GO:0016020">
    <property type="term" value="C:membrane"/>
    <property type="evidence" value="ECO:0007669"/>
    <property type="project" value="InterPro"/>
</dbReference>
<dbReference type="SUPFAM" id="SSF161111">
    <property type="entry name" value="Cation efflux protein transmembrane domain-like"/>
    <property type="match status" value="1"/>
</dbReference>
<evidence type="ECO:0000256" key="4">
    <source>
        <dbReference type="ARBA" id="ARBA00022989"/>
    </source>
</evidence>
<keyword evidence="6 8" id="KW-0472">Membrane</keyword>
<dbReference type="EMBL" id="HBIM01005802">
    <property type="protein sequence ID" value="CAE0407106.1"/>
    <property type="molecule type" value="Transcribed_RNA"/>
</dbReference>
<dbReference type="Pfam" id="PF16916">
    <property type="entry name" value="ZT_dimer"/>
    <property type="match status" value="1"/>
</dbReference>
<feature type="transmembrane region" description="Helical" evidence="8">
    <location>
        <begin position="155"/>
        <end position="177"/>
    </location>
</feature>
<dbReference type="InterPro" id="IPR050291">
    <property type="entry name" value="CDF_Transporter"/>
</dbReference>
<dbReference type="FunFam" id="3.30.70.1350:FF:000001">
    <property type="entry name" value="Metal tolerance protein 11"/>
    <property type="match status" value="1"/>
</dbReference>
<dbReference type="NCBIfam" id="TIGR01297">
    <property type="entry name" value="CDF"/>
    <property type="match status" value="1"/>
</dbReference>
<evidence type="ECO:0000256" key="2">
    <source>
        <dbReference type="ARBA" id="ARBA00022448"/>
    </source>
</evidence>
<dbReference type="AlphaFoldDB" id="A0A7S3L0K7"/>
<feature type="transmembrane region" description="Helical" evidence="8">
    <location>
        <begin position="183"/>
        <end position="204"/>
    </location>
</feature>
<feature type="region of interest" description="Disordered" evidence="7">
    <location>
        <begin position="37"/>
        <end position="67"/>
    </location>
</feature>
<accession>A0A7S3L0K7</accession>
<evidence type="ECO:0000256" key="3">
    <source>
        <dbReference type="ARBA" id="ARBA00022692"/>
    </source>
</evidence>
<proteinExistence type="predicted"/>
<dbReference type="InterPro" id="IPR058533">
    <property type="entry name" value="Cation_efflux_TM"/>
</dbReference>
<dbReference type="GO" id="GO:0008324">
    <property type="term" value="F:monoatomic cation transmembrane transporter activity"/>
    <property type="evidence" value="ECO:0007669"/>
    <property type="project" value="InterPro"/>
</dbReference>
<dbReference type="InterPro" id="IPR027470">
    <property type="entry name" value="Cation_efflux_CTD"/>
</dbReference>
<feature type="transmembrane region" description="Helical" evidence="8">
    <location>
        <begin position="323"/>
        <end position="342"/>
    </location>
</feature>
<evidence type="ECO:0000259" key="9">
    <source>
        <dbReference type="Pfam" id="PF01545"/>
    </source>
</evidence>
<keyword evidence="4 8" id="KW-1133">Transmembrane helix</keyword>
<dbReference type="FunFam" id="1.20.1510.10:FF:000005">
    <property type="entry name" value="Putative Cation diffusion facilitator 1"/>
    <property type="match status" value="1"/>
</dbReference>
<dbReference type="PANTHER" id="PTHR43840">
    <property type="entry name" value="MITOCHONDRIAL METAL TRANSPORTER 1-RELATED"/>
    <property type="match status" value="1"/>
</dbReference>
<evidence type="ECO:0000256" key="5">
    <source>
        <dbReference type="ARBA" id="ARBA00023065"/>
    </source>
</evidence>
<dbReference type="InterPro" id="IPR036837">
    <property type="entry name" value="Cation_efflux_CTD_sf"/>
</dbReference>
<comment type="subcellular location">
    <subcellularLocation>
        <location evidence="1">Endomembrane system</location>
        <topology evidence="1">Multi-pass membrane protein</topology>
    </subcellularLocation>
</comment>
<dbReference type="Gene3D" id="3.30.70.1350">
    <property type="entry name" value="Cation efflux protein, cytoplasmic domain"/>
    <property type="match status" value="1"/>
</dbReference>
<gene>
    <name evidence="11" type="ORF">ACOF00016_LOCUS4933</name>
</gene>
<dbReference type="SUPFAM" id="SSF160240">
    <property type="entry name" value="Cation efflux protein cytoplasmic domain-like"/>
    <property type="match status" value="1"/>
</dbReference>
<feature type="domain" description="Cation efflux protein transmembrane" evidence="9">
    <location>
        <begin position="157"/>
        <end position="349"/>
    </location>
</feature>
<organism evidence="11">
    <name type="scientific">Amphora coffeiformis</name>
    <dbReference type="NCBI Taxonomy" id="265554"/>
    <lineage>
        <taxon>Eukaryota</taxon>
        <taxon>Sar</taxon>
        <taxon>Stramenopiles</taxon>
        <taxon>Ochrophyta</taxon>
        <taxon>Bacillariophyta</taxon>
        <taxon>Bacillariophyceae</taxon>
        <taxon>Bacillariophycidae</taxon>
        <taxon>Thalassiophysales</taxon>
        <taxon>Catenulaceae</taxon>
        <taxon>Amphora</taxon>
    </lineage>
</organism>
<dbReference type="Gene3D" id="1.20.1510.10">
    <property type="entry name" value="Cation efflux protein transmembrane domain"/>
    <property type="match status" value="1"/>
</dbReference>
<dbReference type="PANTHER" id="PTHR43840:SF13">
    <property type="entry name" value="CATION EFFLUX PROTEIN CYTOPLASMIC DOMAIN-CONTAINING PROTEIN"/>
    <property type="match status" value="1"/>
</dbReference>
<feature type="transmembrane region" description="Helical" evidence="8">
    <location>
        <begin position="225"/>
        <end position="246"/>
    </location>
</feature>
<dbReference type="Pfam" id="PF01545">
    <property type="entry name" value="Cation_efflux"/>
    <property type="match status" value="1"/>
</dbReference>
<protein>
    <recommendedName>
        <fullName evidence="12">Cation efflux protein cytoplasmic domain-containing protein</fullName>
    </recommendedName>
</protein>
<dbReference type="GO" id="GO:0012505">
    <property type="term" value="C:endomembrane system"/>
    <property type="evidence" value="ECO:0007669"/>
    <property type="project" value="UniProtKB-SubCell"/>
</dbReference>
<keyword evidence="5" id="KW-0406">Ion transport</keyword>
<feature type="domain" description="Cation efflux protein cytoplasmic" evidence="10">
    <location>
        <begin position="362"/>
        <end position="432"/>
    </location>
</feature>
<evidence type="ECO:0000259" key="10">
    <source>
        <dbReference type="Pfam" id="PF16916"/>
    </source>
</evidence>
<dbReference type="InterPro" id="IPR002524">
    <property type="entry name" value="Cation_efflux"/>
</dbReference>
<reference evidence="11" key="1">
    <citation type="submission" date="2021-01" db="EMBL/GenBank/DDBJ databases">
        <authorList>
            <person name="Corre E."/>
            <person name="Pelletier E."/>
            <person name="Niang G."/>
            <person name="Scheremetjew M."/>
            <person name="Finn R."/>
            <person name="Kale V."/>
            <person name="Holt S."/>
            <person name="Cochrane G."/>
            <person name="Meng A."/>
            <person name="Brown T."/>
            <person name="Cohen L."/>
        </authorList>
    </citation>
    <scope>NUCLEOTIDE SEQUENCE</scope>
    <source>
        <strain evidence="11">CCMP127</strain>
    </source>
</reference>
<evidence type="ECO:0000256" key="1">
    <source>
        <dbReference type="ARBA" id="ARBA00004127"/>
    </source>
</evidence>
<feature type="transmembrane region" description="Helical" evidence="8">
    <location>
        <begin position="258"/>
        <end position="279"/>
    </location>
</feature>
<name>A0A7S3L0K7_9STRA</name>
<evidence type="ECO:0000256" key="6">
    <source>
        <dbReference type="ARBA" id="ARBA00023136"/>
    </source>
</evidence>
<evidence type="ECO:0008006" key="12">
    <source>
        <dbReference type="Google" id="ProtNLM"/>
    </source>
</evidence>
<dbReference type="InterPro" id="IPR027469">
    <property type="entry name" value="Cation_efflux_TMD_sf"/>
</dbReference>
<feature type="compositionally biased region" description="Low complexity" evidence="7">
    <location>
        <begin position="134"/>
        <end position="147"/>
    </location>
</feature>
<feature type="region of interest" description="Disordered" evidence="7">
    <location>
        <begin position="128"/>
        <end position="147"/>
    </location>
</feature>